<keyword evidence="12" id="KW-1185">Reference proteome</keyword>
<keyword evidence="6" id="KW-0472">Membrane</keyword>
<dbReference type="Gene3D" id="2.40.160.50">
    <property type="entry name" value="membrane protein fhac: a member of the omp85/tpsb transporter family"/>
    <property type="match status" value="1"/>
</dbReference>
<gene>
    <name evidence="11" type="ORF">ATZ36_17260</name>
</gene>
<keyword evidence="5" id="KW-0677">Repeat</keyword>
<dbReference type="InterPro" id="IPR010827">
    <property type="entry name" value="BamA/TamA_POTRA"/>
</dbReference>
<dbReference type="GO" id="GO:0071709">
    <property type="term" value="P:membrane assembly"/>
    <property type="evidence" value="ECO:0007669"/>
    <property type="project" value="InterPro"/>
</dbReference>
<evidence type="ECO:0000256" key="7">
    <source>
        <dbReference type="ARBA" id="ARBA00023237"/>
    </source>
</evidence>
<evidence type="ECO:0000256" key="8">
    <source>
        <dbReference type="NCBIfam" id="TIGR03303"/>
    </source>
</evidence>
<dbReference type="InterPro" id="IPR039910">
    <property type="entry name" value="D15-like"/>
</dbReference>
<dbReference type="Pfam" id="PF07244">
    <property type="entry name" value="POTRA"/>
    <property type="match status" value="5"/>
</dbReference>
<dbReference type="NCBIfam" id="TIGR03303">
    <property type="entry name" value="OM_YaeT"/>
    <property type="match status" value="1"/>
</dbReference>
<feature type="domain" description="POTRA" evidence="10">
    <location>
        <begin position="93"/>
        <end position="171"/>
    </location>
</feature>
<evidence type="ECO:0000256" key="1">
    <source>
        <dbReference type="ARBA" id="ARBA00004370"/>
    </source>
</evidence>
<reference evidence="11 12" key="1">
    <citation type="submission" date="2015-11" db="EMBL/GenBank/DDBJ databases">
        <title>Evidence for parallel genomic evolution in an endosymbiosis of termite gut flagellates.</title>
        <authorList>
            <person name="Zheng H."/>
        </authorList>
    </citation>
    <scope>NUCLEOTIDE SEQUENCE [LARGE SCALE GENOMIC DNA]</scope>
    <source>
        <strain evidence="11 12">CET450</strain>
    </source>
</reference>
<evidence type="ECO:0000313" key="11">
    <source>
        <dbReference type="EMBL" id="OEG70721.1"/>
    </source>
</evidence>
<feature type="signal peptide" evidence="9">
    <location>
        <begin position="1"/>
        <end position="20"/>
    </location>
</feature>
<keyword evidence="4 9" id="KW-0732">Signal</keyword>
<evidence type="ECO:0000259" key="10">
    <source>
        <dbReference type="PROSITE" id="PS51779"/>
    </source>
</evidence>
<feature type="domain" description="POTRA" evidence="10">
    <location>
        <begin position="256"/>
        <end position="334"/>
    </location>
</feature>
<evidence type="ECO:0000256" key="9">
    <source>
        <dbReference type="SAM" id="SignalP"/>
    </source>
</evidence>
<name>A0A1E5IJX1_ENDTX</name>
<sequence length="752" mass="86440">MRTILVLLSVLMLFSAYAYADVDVISNVSIEGLQNVKTGSVLLVTNLKKGQCYSIAAAKEDIRSILETGYFDNVEVCFDNIDGNLIFVVEEKPYIESIVFNGNLEFSDGDLKRASVLKAKNYYDFSKLEETKEKIKSLYRNKGYADCEIEVYPTTDMNTNKMTITFLITENSRIIIEEVKVEGIYFFKEKKILKLMKTSPKKIFKEDIYQTDLKSIEMFYKNNGFMDYRLISSTTVYDDARTKMFLTLNIYEGSRYKIGSITYDGNSAIDNKKIEKIIKFKKNKIFNQNEITKIMNIICELYYERGYLDAKVVPNFDKDADGGIVNVNLSIKENPVLYMGNIYIDGLVSTNDKVIRRELLIKPGEVLSDKKLLRSIEKIYNLGFVNNIEYQVLNTDKPDIVDLMILITEGDPGRVTGGFGYSLNNQFVTSMQIQRMNIFGLGQKLSLCWEVSKKRKDYEIYWTEPYVFDKNIILTLNAFNIKKDRNYISVDHDNEYKENKMGFVAKAGPRINNYMSLLFGYSYEYVKLLDMGLSVKAEIEKVFDLSRDKTSSVFAQFTYDLRDFVFNPSRGSIHTANLDLASSFLGGNVDFVKGTVKSTWFFPAFWKFVLSVNLQSGVIIPYNGQLRIPIYNRFYLGGPDTIRGYAFRTEIGPKNGGTVMGFMNIEYKFPIWFDKEREFIQGIMFYDIGGSWENYDGINLILGSERENIRSSIGFEIKIMTPLFPLKFGCGYGLNHKEGEKSHQFYFSLGGN</sequence>
<dbReference type="Pfam" id="PF01103">
    <property type="entry name" value="Omp85"/>
    <property type="match status" value="1"/>
</dbReference>
<evidence type="ECO:0000313" key="12">
    <source>
        <dbReference type="Proteomes" id="UP000095237"/>
    </source>
</evidence>
<evidence type="ECO:0000256" key="2">
    <source>
        <dbReference type="ARBA" id="ARBA00022452"/>
    </source>
</evidence>
<feature type="domain" description="POTRA" evidence="10">
    <location>
        <begin position="337"/>
        <end position="410"/>
    </location>
</feature>
<dbReference type="AlphaFoldDB" id="A0A1E5IJX1"/>
<evidence type="ECO:0000256" key="6">
    <source>
        <dbReference type="ARBA" id="ARBA00023136"/>
    </source>
</evidence>
<comment type="subcellular location">
    <subcellularLocation>
        <location evidence="1">Membrane</location>
    </subcellularLocation>
</comment>
<dbReference type="EMBL" id="LNVX01000291">
    <property type="protein sequence ID" value="OEG70721.1"/>
    <property type="molecule type" value="Genomic_DNA"/>
</dbReference>
<comment type="caution">
    <text evidence="11">The sequence shown here is derived from an EMBL/GenBank/DDBJ whole genome shotgun (WGS) entry which is preliminary data.</text>
</comment>
<accession>A0A1E5IJX1</accession>
<dbReference type="PANTHER" id="PTHR12815:SF47">
    <property type="entry name" value="TRANSLOCATION AND ASSEMBLY MODULE SUBUNIT TAMA"/>
    <property type="match status" value="1"/>
</dbReference>
<dbReference type="PIRSF" id="PIRSF006076">
    <property type="entry name" value="OM_assembly_OMP85"/>
    <property type="match status" value="1"/>
</dbReference>
<keyword evidence="3" id="KW-0812">Transmembrane</keyword>
<protein>
    <recommendedName>
        <fullName evidence="8">Outer membrane protein assembly factor BamA</fullName>
    </recommendedName>
</protein>
<dbReference type="InterPro" id="IPR000184">
    <property type="entry name" value="Bac_surfAg_D15"/>
</dbReference>
<proteinExistence type="predicted"/>
<evidence type="ECO:0000256" key="3">
    <source>
        <dbReference type="ARBA" id="ARBA00022692"/>
    </source>
</evidence>
<dbReference type="GO" id="GO:0009279">
    <property type="term" value="C:cell outer membrane"/>
    <property type="evidence" value="ECO:0007669"/>
    <property type="project" value="UniProtKB-UniRule"/>
</dbReference>
<dbReference type="PROSITE" id="PS51779">
    <property type="entry name" value="POTRA"/>
    <property type="match status" value="4"/>
</dbReference>
<dbReference type="PANTHER" id="PTHR12815">
    <property type="entry name" value="SORTING AND ASSEMBLY MACHINERY SAMM50 PROTEIN FAMILY MEMBER"/>
    <property type="match status" value="1"/>
</dbReference>
<keyword evidence="7" id="KW-0998">Cell outer membrane</keyword>
<dbReference type="InterPro" id="IPR023707">
    <property type="entry name" value="OM_assembly_BamA"/>
</dbReference>
<organism evidence="11 12">
    <name type="scientific">Endomicrobium trichonymphae</name>
    <dbReference type="NCBI Taxonomy" id="1408204"/>
    <lineage>
        <taxon>Bacteria</taxon>
        <taxon>Pseudomonadati</taxon>
        <taxon>Elusimicrobiota</taxon>
        <taxon>Endomicrobiia</taxon>
        <taxon>Endomicrobiales</taxon>
        <taxon>Endomicrobiaceae</taxon>
        <taxon>Candidatus Endomicrobiellum</taxon>
    </lineage>
</organism>
<evidence type="ECO:0000256" key="5">
    <source>
        <dbReference type="ARBA" id="ARBA00022737"/>
    </source>
</evidence>
<dbReference type="InterPro" id="IPR034746">
    <property type="entry name" value="POTRA"/>
</dbReference>
<evidence type="ECO:0000256" key="4">
    <source>
        <dbReference type="ARBA" id="ARBA00022729"/>
    </source>
</evidence>
<feature type="chain" id="PRO_5009178880" description="Outer membrane protein assembly factor BamA" evidence="9">
    <location>
        <begin position="21"/>
        <end position="752"/>
    </location>
</feature>
<dbReference type="Proteomes" id="UP000095237">
    <property type="component" value="Unassembled WGS sequence"/>
</dbReference>
<feature type="domain" description="POTRA" evidence="10">
    <location>
        <begin position="23"/>
        <end position="92"/>
    </location>
</feature>
<dbReference type="Gene3D" id="3.10.20.310">
    <property type="entry name" value="membrane protein fhac"/>
    <property type="match status" value="5"/>
</dbReference>
<keyword evidence="2" id="KW-1134">Transmembrane beta strand</keyword>